<dbReference type="InterPro" id="IPR011050">
    <property type="entry name" value="Pectin_lyase_fold/virulence"/>
</dbReference>
<feature type="domain" description="Pectinesterase catalytic" evidence="8">
    <location>
        <begin position="29"/>
        <end position="311"/>
    </location>
</feature>
<evidence type="ECO:0000256" key="1">
    <source>
        <dbReference type="ARBA" id="ARBA00005184"/>
    </source>
</evidence>
<dbReference type="SUPFAM" id="SSF51126">
    <property type="entry name" value="Pectin lyase-like"/>
    <property type="match status" value="1"/>
</dbReference>
<feature type="signal peptide" evidence="7">
    <location>
        <begin position="1"/>
        <end position="18"/>
    </location>
</feature>
<reference evidence="9 10" key="1">
    <citation type="submission" date="2024-02" db="EMBL/GenBank/DDBJ databases">
        <title>A draft genome for the cacao thread blight pathogen Marasmius crinis-equi.</title>
        <authorList>
            <person name="Cohen S.P."/>
            <person name="Baruah I.K."/>
            <person name="Amoako-Attah I."/>
            <person name="Bukari Y."/>
            <person name="Meinhardt L.W."/>
            <person name="Bailey B.A."/>
        </authorList>
    </citation>
    <scope>NUCLEOTIDE SEQUENCE [LARGE SCALE GENOMIC DNA]</scope>
    <source>
        <strain evidence="9 10">GH-76</strain>
    </source>
</reference>
<accession>A0ABR3F8G4</accession>
<keyword evidence="4" id="KW-0378">Hydrolase</keyword>
<dbReference type="Gene3D" id="2.160.20.10">
    <property type="entry name" value="Single-stranded right-handed beta-helix, Pectin lyase-like"/>
    <property type="match status" value="1"/>
</dbReference>
<comment type="similarity">
    <text evidence="2">Belongs to the pectinesterase family.</text>
</comment>
<dbReference type="InterPro" id="IPR000070">
    <property type="entry name" value="Pectinesterase_cat"/>
</dbReference>
<dbReference type="PANTHER" id="PTHR31321:SF57">
    <property type="entry name" value="PECTINESTERASE 53-RELATED"/>
    <property type="match status" value="1"/>
</dbReference>
<keyword evidence="5" id="KW-0063">Aspartyl esterase</keyword>
<evidence type="ECO:0000313" key="9">
    <source>
        <dbReference type="EMBL" id="KAL0571450.1"/>
    </source>
</evidence>
<proteinExistence type="inferred from homology"/>
<dbReference type="Proteomes" id="UP001465976">
    <property type="component" value="Unassembled WGS sequence"/>
</dbReference>
<organism evidence="9 10">
    <name type="scientific">Marasmius crinis-equi</name>
    <dbReference type="NCBI Taxonomy" id="585013"/>
    <lineage>
        <taxon>Eukaryota</taxon>
        <taxon>Fungi</taxon>
        <taxon>Dikarya</taxon>
        <taxon>Basidiomycota</taxon>
        <taxon>Agaricomycotina</taxon>
        <taxon>Agaricomycetes</taxon>
        <taxon>Agaricomycetidae</taxon>
        <taxon>Agaricales</taxon>
        <taxon>Marasmiineae</taxon>
        <taxon>Marasmiaceae</taxon>
        <taxon>Marasmius</taxon>
    </lineage>
</organism>
<name>A0ABR3F8G4_9AGAR</name>
<evidence type="ECO:0000259" key="8">
    <source>
        <dbReference type="Pfam" id="PF01095"/>
    </source>
</evidence>
<keyword evidence="7" id="KW-0732">Signal</keyword>
<dbReference type="Pfam" id="PF01095">
    <property type="entry name" value="Pectinesterase"/>
    <property type="match status" value="1"/>
</dbReference>
<evidence type="ECO:0000256" key="2">
    <source>
        <dbReference type="ARBA" id="ARBA00008891"/>
    </source>
</evidence>
<evidence type="ECO:0000313" key="10">
    <source>
        <dbReference type="Proteomes" id="UP001465976"/>
    </source>
</evidence>
<evidence type="ECO:0000256" key="4">
    <source>
        <dbReference type="ARBA" id="ARBA00022801"/>
    </source>
</evidence>
<evidence type="ECO:0000256" key="7">
    <source>
        <dbReference type="SAM" id="SignalP"/>
    </source>
</evidence>
<dbReference type="PANTHER" id="PTHR31321">
    <property type="entry name" value="ACYL-COA THIOESTER HYDROLASE YBHC-RELATED"/>
    <property type="match status" value="1"/>
</dbReference>
<comment type="caution">
    <text evidence="9">The sequence shown here is derived from an EMBL/GenBank/DDBJ whole genome shotgun (WGS) entry which is preliminary data.</text>
</comment>
<comment type="pathway">
    <text evidence="1">Glycan metabolism; pectin degradation; 2-dehydro-3-deoxy-D-gluconate from pectin: step 1/5.</text>
</comment>
<sequence length="326" mass="34946">MALLHWIVLSALYSLGVALTSPPSGALVVRQTGTQAGEYKTIGAAVATLGSGNSSKTIFIYPGTVVTRTYKEQVNLTYGGPLTIYGYATNGANWKTNQVTITNNLNAKENGGNDACATVRAEKPNLNLYNLNIANTYGAGSQATALSARATRQAFYGLYVTGYQDTLFADAHPGYQYYSRSLIEGAIDYIYGAASAWFNECTISNNGAGGAITANSREDPDDAGYYVIDSSNVTTSVSGLKGQIYLGRPWRVLARVVYQRSVLGDSINPKGWTTMAEGATPIFMEFNNTGAGANTSQRQMTTTQTALITREQVLGLDWQSWVDASF</sequence>
<dbReference type="EMBL" id="JBAHYK010000770">
    <property type="protein sequence ID" value="KAL0571450.1"/>
    <property type="molecule type" value="Genomic_DNA"/>
</dbReference>
<keyword evidence="10" id="KW-1185">Reference proteome</keyword>
<gene>
    <name evidence="9" type="ORF">V5O48_010519</name>
</gene>
<feature type="chain" id="PRO_5045398637" description="pectinesterase" evidence="7">
    <location>
        <begin position="19"/>
        <end position="326"/>
    </location>
</feature>
<protein>
    <recommendedName>
        <fullName evidence="3">pectinesterase</fullName>
        <ecNumber evidence="3">3.1.1.11</ecNumber>
    </recommendedName>
    <alternativeName>
        <fullName evidence="6">Pectin methylesterase A</fullName>
    </alternativeName>
</protein>
<evidence type="ECO:0000256" key="5">
    <source>
        <dbReference type="ARBA" id="ARBA00023085"/>
    </source>
</evidence>
<dbReference type="InterPro" id="IPR012334">
    <property type="entry name" value="Pectin_lyas_fold"/>
</dbReference>
<evidence type="ECO:0000256" key="3">
    <source>
        <dbReference type="ARBA" id="ARBA00013229"/>
    </source>
</evidence>
<dbReference type="EC" id="3.1.1.11" evidence="3"/>
<evidence type="ECO:0000256" key="6">
    <source>
        <dbReference type="ARBA" id="ARBA00042203"/>
    </source>
</evidence>